<evidence type="ECO:0000313" key="3">
    <source>
        <dbReference type="Proteomes" id="UP000008549"/>
    </source>
</evidence>
<evidence type="ECO:0000313" key="2">
    <source>
        <dbReference type="EMBL" id="CAP23861.2"/>
    </source>
</evidence>
<keyword evidence="1" id="KW-0732">Signal</keyword>
<dbReference type="EMBL" id="HE601438">
    <property type="protein sequence ID" value="CAP23861.2"/>
    <property type="molecule type" value="Genomic_DNA"/>
</dbReference>
<reference evidence="2 3" key="2">
    <citation type="journal article" date="2011" name="PLoS Genet.">
        <title>Caenorhabditis briggsae recombinant inbred line genotypes reveal inter-strain incompatibility and the evolution of recombination.</title>
        <authorList>
            <person name="Ross J.A."/>
            <person name="Koboldt D.C."/>
            <person name="Staisch J.E."/>
            <person name="Chamberlin H.M."/>
            <person name="Gupta B.P."/>
            <person name="Miller R.D."/>
            <person name="Baird S.E."/>
            <person name="Haag E.S."/>
        </authorList>
    </citation>
    <scope>NUCLEOTIDE SEQUENCE [LARGE SCALE GENOMIC DNA]</scope>
    <source>
        <strain evidence="2 3">AF16</strain>
    </source>
</reference>
<dbReference type="WormBase" id="CBG02703">
    <property type="protein sequence ID" value="CBP49111"/>
    <property type="gene ID" value="WBGene00025708"/>
    <property type="gene designation" value="Cbr-flp-4"/>
</dbReference>
<dbReference type="STRING" id="6238.A8WTP9"/>
<feature type="signal peptide" evidence="1">
    <location>
        <begin position="1"/>
        <end position="26"/>
    </location>
</feature>
<protein>
    <submittedName>
        <fullName evidence="2">Protein CBR-FLP-4</fullName>
    </submittedName>
</protein>
<dbReference type="AlphaFoldDB" id="A8WTP9"/>
<evidence type="ECO:0000313" key="4">
    <source>
        <dbReference type="WormBase" id="CBG02703"/>
    </source>
</evidence>
<keyword evidence="3" id="KW-1185">Reference proteome</keyword>
<sequence length="99" mass="11262">MNAFPSSLKTFLFSILFATLLVYAAGQTPSSEDVEPQEEQQQKELIAPDEYITPEIIEQTNNFCQQCIFVDYGRSSNGKPTFIRFGKRASPSFIRFGRK</sequence>
<evidence type="ECO:0000256" key="1">
    <source>
        <dbReference type="SAM" id="SignalP"/>
    </source>
</evidence>
<dbReference type="HOGENOM" id="CLU_2401589_0_0_1"/>
<dbReference type="OMA" id="FETQDEY"/>
<feature type="chain" id="PRO_5002732269" evidence="1">
    <location>
        <begin position="27"/>
        <end position="99"/>
    </location>
</feature>
<proteinExistence type="predicted"/>
<dbReference type="eggNOG" id="ENOG502T3PM">
    <property type="taxonomic scope" value="Eukaryota"/>
</dbReference>
<gene>
    <name evidence="4" type="primary">flp-4</name>
    <name evidence="2" type="synonym">Cbr-flp-4</name>
    <name evidence="4" type="ORF">CBG02703</name>
    <name evidence="2" type="ORF">CBG_02703</name>
</gene>
<reference evidence="2 3" key="1">
    <citation type="journal article" date="2003" name="PLoS Biol.">
        <title>The genome sequence of Caenorhabditis briggsae: a platform for comparative genomics.</title>
        <authorList>
            <person name="Stein L.D."/>
            <person name="Bao Z."/>
            <person name="Blasiar D."/>
            <person name="Blumenthal T."/>
            <person name="Brent M.R."/>
            <person name="Chen N."/>
            <person name="Chinwalla A."/>
            <person name="Clarke L."/>
            <person name="Clee C."/>
            <person name="Coghlan A."/>
            <person name="Coulson A."/>
            <person name="D'Eustachio P."/>
            <person name="Fitch D.H."/>
            <person name="Fulton L.A."/>
            <person name="Fulton R.E."/>
            <person name="Griffiths-Jones S."/>
            <person name="Harris T.W."/>
            <person name="Hillier L.W."/>
            <person name="Kamath R."/>
            <person name="Kuwabara P.E."/>
            <person name="Mardis E.R."/>
            <person name="Marra M.A."/>
            <person name="Miner T.L."/>
            <person name="Minx P."/>
            <person name="Mullikin J.C."/>
            <person name="Plumb R.W."/>
            <person name="Rogers J."/>
            <person name="Schein J.E."/>
            <person name="Sohrmann M."/>
            <person name="Spieth J."/>
            <person name="Stajich J.E."/>
            <person name="Wei C."/>
            <person name="Willey D."/>
            <person name="Wilson R.K."/>
            <person name="Durbin R."/>
            <person name="Waterston R.H."/>
        </authorList>
    </citation>
    <scope>NUCLEOTIDE SEQUENCE [LARGE SCALE GENOMIC DNA]</scope>
    <source>
        <strain evidence="2 3">AF16</strain>
    </source>
</reference>
<dbReference type="FunCoup" id="A8WTP9">
    <property type="interactions" value="172"/>
</dbReference>
<accession>A8WTP9</accession>
<name>A8WTP9_CAEBR</name>
<organism evidence="2 3">
    <name type="scientific">Caenorhabditis briggsae</name>
    <dbReference type="NCBI Taxonomy" id="6238"/>
    <lineage>
        <taxon>Eukaryota</taxon>
        <taxon>Metazoa</taxon>
        <taxon>Ecdysozoa</taxon>
        <taxon>Nematoda</taxon>
        <taxon>Chromadorea</taxon>
        <taxon>Rhabditida</taxon>
        <taxon>Rhabditina</taxon>
        <taxon>Rhabditomorpha</taxon>
        <taxon>Rhabditoidea</taxon>
        <taxon>Rhabditidae</taxon>
        <taxon>Peloderinae</taxon>
        <taxon>Caenorhabditis</taxon>
    </lineage>
</organism>
<dbReference type="Proteomes" id="UP000008549">
    <property type="component" value="Unassembled WGS sequence"/>
</dbReference>
<dbReference type="InParanoid" id="A8WTP9"/>